<dbReference type="SUPFAM" id="SSF51430">
    <property type="entry name" value="NAD(P)-linked oxidoreductase"/>
    <property type="match status" value="1"/>
</dbReference>
<evidence type="ECO:0000313" key="2">
    <source>
        <dbReference type="Proteomes" id="UP000075304"/>
    </source>
</evidence>
<dbReference type="PATRIC" id="fig|1398.25.peg.298"/>
<evidence type="ECO:0008006" key="3">
    <source>
        <dbReference type="Google" id="ProtNLM"/>
    </source>
</evidence>
<reference evidence="1 2" key="1">
    <citation type="submission" date="2016-01" db="EMBL/GenBank/DDBJ databases">
        <title>Genome Sequences of Twelve Sporeforming Bacillus Species Isolated from Foods.</title>
        <authorList>
            <person name="Berendsen E.M."/>
            <person name="Wells-Bennik M.H."/>
            <person name="Krawcyk A.O."/>
            <person name="De Jong A."/>
            <person name="Holsappel S."/>
            <person name="Eijlander R.T."/>
            <person name="Kuipers O.P."/>
        </authorList>
    </citation>
    <scope>NUCLEOTIDE SEQUENCE [LARGE SCALE GENOMIC DNA]</scope>
    <source>
        <strain evidence="1 2">B4099</strain>
    </source>
</reference>
<organism evidence="1 2">
    <name type="scientific">Heyndrickxia coagulans</name>
    <name type="common">Weizmannia coagulans</name>
    <dbReference type="NCBI Taxonomy" id="1398"/>
    <lineage>
        <taxon>Bacteria</taxon>
        <taxon>Bacillati</taxon>
        <taxon>Bacillota</taxon>
        <taxon>Bacilli</taxon>
        <taxon>Bacillales</taxon>
        <taxon>Bacillaceae</taxon>
        <taxon>Heyndrickxia</taxon>
    </lineage>
</organism>
<accession>A0A150K9Y1</accession>
<dbReference type="AlphaFoldDB" id="A0A150K9Y1"/>
<dbReference type="Proteomes" id="UP000075304">
    <property type="component" value="Unassembled WGS sequence"/>
</dbReference>
<evidence type="ECO:0000313" key="1">
    <source>
        <dbReference type="EMBL" id="KYC65694.1"/>
    </source>
</evidence>
<comment type="caution">
    <text evidence="1">The sequence shown here is derived from an EMBL/GenBank/DDBJ whole genome shotgun (WGS) entry which is preliminary data.</text>
</comment>
<dbReference type="RefSeq" id="WP_235920044.1">
    <property type="nucleotide sequence ID" value="NZ_CP091131.1"/>
</dbReference>
<dbReference type="Gene3D" id="3.20.20.100">
    <property type="entry name" value="NADP-dependent oxidoreductase domain"/>
    <property type="match status" value="1"/>
</dbReference>
<gene>
    <name evidence="1" type="ORF">B4099_0730</name>
</gene>
<name>A0A150K9Y1_HEYCO</name>
<dbReference type="InterPro" id="IPR036812">
    <property type="entry name" value="NAD(P)_OxRdtase_dom_sf"/>
</dbReference>
<proteinExistence type="predicted"/>
<dbReference type="EMBL" id="LQYI01000086">
    <property type="protein sequence ID" value="KYC65694.1"/>
    <property type="molecule type" value="Genomic_DNA"/>
</dbReference>
<sequence length="93" mass="9933">MSCLNETFVLENGVAIPKIGLGTWQVPNGETTYHAVSFALKKGITGITPAVCCKVRERLPGGGMLFGKNRQNIRIAANFLPALKIYSKEPGGA</sequence>
<protein>
    <recommendedName>
        <fullName evidence="3">Aldo/keto reductase</fullName>
    </recommendedName>
</protein>